<accession>A0A1H1GSQ4</accession>
<organism evidence="1 2">
    <name type="scientific">Halopelagius longus</name>
    <dbReference type="NCBI Taxonomy" id="1236180"/>
    <lineage>
        <taxon>Archaea</taxon>
        <taxon>Methanobacteriati</taxon>
        <taxon>Methanobacteriota</taxon>
        <taxon>Stenosarchaea group</taxon>
        <taxon>Halobacteria</taxon>
        <taxon>Halobacteriales</taxon>
        <taxon>Haloferacaceae</taxon>
    </lineage>
</organism>
<proteinExistence type="predicted"/>
<name>A0A1H1GSQ4_9EURY</name>
<evidence type="ECO:0000313" key="1">
    <source>
        <dbReference type="EMBL" id="SDR15928.1"/>
    </source>
</evidence>
<dbReference type="AlphaFoldDB" id="A0A1H1GSQ4"/>
<protein>
    <submittedName>
        <fullName evidence="1">Uncharacterized protein</fullName>
    </submittedName>
</protein>
<dbReference type="Proteomes" id="UP000199289">
    <property type="component" value="Unassembled WGS sequence"/>
</dbReference>
<dbReference type="EMBL" id="FNKQ01000007">
    <property type="protein sequence ID" value="SDR15928.1"/>
    <property type="molecule type" value="Genomic_DNA"/>
</dbReference>
<gene>
    <name evidence="1" type="ORF">SAMN05216278_3811</name>
</gene>
<reference evidence="2" key="1">
    <citation type="submission" date="2016-10" db="EMBL/GenBank/DDBJ databases">
        <authorList>
            <person name="Varghese N."/>
            <person name="Submissions S."/>
        </authorList>
    </citation>
    <scope>NUCLEOTIDE SEQUENCE [LARGE SCALE GENOMIC DNA]</scope>
    <source>
        <strain evidence="2">CGMCC 1.12397</strain>
    </source>
</reference>
<evidence type="ECO:0000313" key="2">
    <source>
        <dbReference type="Proteomes" id="UP000199289"/>
    </source>
</evidence>
<sequence length="33" mass="3453">MKKELIAGGDLLSVFGASICVLQKVLPFLASGF</sequence>